<protein>
    <submittedName>
        <fullName evidence="4">Uncharacterized protein LOC118280905</fullName>
    </submittedName>
</protein>
<dbReference type="AlphaFoldDB" id="A0A9R0E0L0"/>
<evidence type="ECO:0000256" key="2">
    <source>
        <dbReference type="SAM" id="SignalP"/>
    </source>
</evidence>
<dbReference type="GeneID" id="118280905"/>
<dbReference type="Gene3D" id="3.30.60.30">
    <property type="match status" value="1"/>
</dbReference>
<sequence length="407" mass="46144">MWHILWIPVLIPTLIIKSNCDNNRTHTDVYIQYSGHAEADLPDTIPDTTKKTTTTTSTTTTLKPSVKTTVFTVTTPNKTVETTVLTTVPTTESTTPKTTTLKPVKTTTVKFSEEVTDPVLFVPNVGSARRDDGYLDGIKIKDLLMMTPLPEVMNNRFHDEKTLDAQKEDVVFVVGKNGEGNSDKKPDRNTNFNSNQVDDYEDSETKVTRKPRLICSNLNCNNTINSICGGKMVNREWKYRLFLNECYLRKVNCGFKYEINRYKQVPPDKCQTVGAHLAERPFSFTPKIYNFEKAEPKPESFDRRKGFAARRSMSMDAKGRFCSHTCPSSCPEDYDPECAISATGQKRVFMNHCKLDQNSCFYSVVWHRSPLSECVGGEKAHLHQTRGFVGWMQRVGILDKKGHLVLE</sequence>
<keyword evidence="3" id="KW-1185">Reference proteome</keyword>
<feature type="region of interest" description="Disordered" evidence="1">
    <location>
        <begin position="176"/>
        <end position="204"/>
    </location>
</feature>
<dbReference type="OrthoDB" id="6614329at2759"/>
<accession>A0A9R0E0L0</accession>
<feature type="signal peptide" evidence="2">
    <location>
        <begin position="1"/>
        <end position="20"/>
    </location>
</feature>
<feature type="chain" id="PRO_5040361186" evidence="2">
    <location>
        <begin position="21"/>
        <end position="407"/>
    </location>
</feature>
<dbReference type="Proteomes" id="UP000829999">
    <property type="component" value="Chromosome 19"/>
</dbReference>
<evidence type="ECO:0000256" key="1">
    <source>
        <dbReference type="SAM" id="MobiDB-lite"/>
    </source>
</evidence>
<evidence type="ECO:0000313" key="3">
    <source>
        <dbReference type="Proteomes" id="UP000829999"/>
    </source>
</evidence>
<keyword evidence="2" id="KW-0732">Signal</keyword>
<organism evidence="3 4">
    <name type="scientific">Spodoptera frugiperda</name>
    <name type="common">Fall armyworm</name>
    <dbReference type="NCBI Taxonomy" id="7108"/>
    <lineage>
        <taxon>Eukaryota</taxon>
        <taxon>Metazoa</taxon>
        <taxon>Ecdysozoa</taxon>
        <taxon>Arthropoda</taxon>
        <taxon>Hexapoda</taxon>
        <taxon>Insecta</taxon>
        <taxon>Pterygota</taxon>
        <taxon>Neoptera</taxon>
        <taxon>Endopterygota</taxon>
        <taxon>Lepidoptera</taxon>
        <taxon>Glossata</taxon>
        <taxon>Ditrysia</taxon>
        <taxon>Noctuoidea</taxon>
        <taxon>Noctuidae</taxon>
        <taxon>Amphipyrinae</taxon>
        <taxon>Spodoptera</taxon>
    </lineage>
</organism>
<gene>
    <name evidence="4" type="primary">LOC118280905</name>
</gene>
<dbReference type="RefSeq" id="XP_050556568.1">
    <property type="nucleotide sequence ID" value="XM_050700611.1"/>
</dbReference>
<reference evidence="4" key="1">
    <citation type="submission" date="2025-08" db="UniProtKB">
        <authorList>
            <consortium name="RefSeq"/>
        </authorList>
    </citation>
    <scope>IDENTIFICATION</scope>
    <source>
        <tissue evidence="4">Whole larval tissue</tissue>
    </source>
</reference>
<proteinExistence type="predicted"/>
<evidence type="ECO:0000313" key="4">
    <source>
        <dbReference type="RefSeq" id="XP_050556568.1"/>
    </source>
</evidence>
<name>A0A9R0E0L0_SPOFR</name>